<dbReference type="InterPro" id="IPR056147">
    <property type="entry name" value="NQRA_N"/>
</dbReference>
<evidence type="ECO:0000259" key="11">
    <source>
        <dbReference type="Pfam" id="PF24836"/>
    </source>
</evidence>
<evidence type="ECO:0000256" key="4">
    <source>
        <dbReference type="ARBA" id="ARBA00023053"/>
    </source>
</evidence>
<evidence type="ECO:0000313" key="12">
    <source>
        <dbReference type="EMBL" id="TCK62661.1"/>
    </source>
</evidence>
<keyword evidence="2 8" id="KW-1278">Translocase</keyword>
<dbReference type="GO" id="GO:0016655">
    <property type="term" value="F:oxidoreductase activity, acting on NAD(P)H, quinone or similar compound as acceptor"/>
    <property type="evidence" value="ECO:0007669"/>
    <property type="project" value="UniProtKB-UniRule"/>
</dbReference>
<accession>A0A4V2PSH9</accession>
<dbReference type="Pfam" id="PF11973">
    <property type="entry name" value="NQRA_SLBB"/>
    <property type="match status" value="1"/>
</dbReference>
<dbReference type="PANTHER" id="PTHR37839">
    <property type="entry name" value="NA(+)-TRANSLOCATING NADH-QUINONE REDUCTASE SUBUNIT A"/>
    <property type="match status" value="1"/>
</dbReference>
<feature type="domain" description="NqrA N-terminal barrel-sandwich hybrid" evidence="9">
    <location>
        <begin position="5"/>
        <end position="97"/>
    </location>
</feature>
<comment type="caution">
    <text evidence="12">The sequence shown here is derived from an EMBL/GenBank/DDBJ whole genome shotgun (WGS) entry which is preliminary data.</text>
</comment>
<keyword evidence="7 8" id="KW-0739">Sodium transport</keyword>
<keyword evidence="6 8" id="KW-0830">Ubiquinone</keyword>
<dbReference type="GO" id="GO:0006814">
    <property type="term" value="P:sodium ion transport"/>
    <property type="evidence" value="ECO:0007669"/>
    <property type="project" value="UniProtKB-UniRule"/>
</dbReference>
<keyword evidence="4 8" id="KW-0915">Sodium</keyword>
<dbReference type="EMBL" id="SMGG01000003">
    <property type="protein sequence ID" value="TCK62661.1"/>
    <property type="molecule type" value="Genomic_DNA"/>
</dbReference>
<dbReference type="Pfam" id="PF24836">
    <property type="entry name" value="NQRA_2nd"/>
    <property type="match status" value="1"/>
</dbReference>
<evidence type="ECO:0000256" key="8">
    <source>
        <dbReference type="HAMAP-Rule" id="MF_00425"/>
    </source>
</evidence>
<comment type="similarity">
    <text evidence="8">Belongs to the NqrA family.</text>
</comment>
<dbReference type="InterPro" id="IPR022615">
    <property type="entry name" value="NqrA_C_domain"/>
</dbReference>
<name>A0A4V2PSH9_9BACT</name>
<keyword evidence="1 8" id="KW-0813">Transport</keyword>
<keyword evidence="3 8" id="KW-0520">NAD</keyword>
<dbReference type="PANTHER" id="PTHR37839:SF1">
    <property type="entry name" value="NA(+)-TRANSLOCATING NADH-QUINONE REDUCTASE SUBUNIT A"/>
    <property type="match status" value="1"/>
</dbReference>
<evidence type="ECO:0000256" key="6">
    <source>
        <dbReference type="ARBA" id="ARBA00023075"/>
    </source>
</evidence>
<evidence type="ECO:0000256" key="1">
    <source>
        <dbReference type="ARBA" id="ARBA00022448"/>
    </source>
</evidence>
<dbReference type="RefSeq" id="WP_132872872.1">
    <property type="nucleotide sequence ID" value="NZ_SMGG01000003.1"/>
</dbReference>
<protein>
    <recommendedName>
        <fullName evidence="8">Na(+)-translocating NADH-quinone reductase subunit A</fullName>
        <shortName evidence="8">Na(+)-NQR subunit A</shortName>
        <shortName evidence="8">Na(+)-translocating NQR subunit A</shortName>
        <ecNumber evidence="8">7.2.1.1</ecNumber>
    </recommendedName>
    <alternativeName>
        <fullName evidence="8">NQR complex subunit A</fullName>
    </alternativeName>
    <alternativeName>
        <fullName evidence="8">NQR-1 subunit A</fullName>
    </alternativeName>
</protein>
<evidence type="ECO:0000259" key="10">
    <source>
        <dbReference type="Pfam" id="PF11973"/>
    </source>
</evidence>
<dbReference type="Pfam" id="PF05896">
    <property type="entry name" value="NQRA_N"/>
    <property type="match status" value="1"/>
</dbReference>
<feature type="domain" description="Na(+)-translocating NADH-quinone reductase subunit A C-terminal" evidence="10">
    <location>
        <begin position="255"/>
        <end position="299"/>
    </location>
</feature>
<comment type="function">
    <text evidence="8">NQR complex catalyzes the reduction of ubiquinone-1 to ubiquinol by two successive reactions, coupled with the transport of Na(+) ions from the cytoplasm to the periplasm. NqrA to NqrE are probably involved in the second step, the conversion of ubisemiquinone to ubiquinol.</text>
</comment>
<evidence type="ECO:0000256" key="7">
    <source>
        <dbReference type="ARBA" id="ARBA00023201"/>
    </source>
</evidence>
<dbReference type="NCBIfam" id="NF003759">
    <property type="entry name" value="PRK05352.1-2"/>
    <property type="match status" value="1"/>
</dbReference>
<dbReference type="OrthoDB" id="9774536at2"/>
<evidence type="ECO:0000313" key="13">
    <source>
        <dbReference type="Proteomes" id="UP000294614"/>
    </source>
</evidence>
<evidence type="ECO:0000256" key="3">
    <source>
        <dbReference type="ARBA" id="ARBA00023027"/>
    </source>
</evidence>
<evidence type="ECO:0000256" key="5">
    <source>
        <dbReference type="ARBA" id="ARBA00023065"/>
    </source>
</evidence>
<dbReference type="HAMAP" id="MF_00425">
    <property type="entry name" value="NqrA"/>
    <property type="match status" value="1"/>
</dbReference>
<sequence>MIYRKIKKGLDLPIKGRPSDVVLDQTDISRVGLLGDDYPNLRPSLKVRTGDRVKKGQLLFTDRKNPSLMFTSPVAGVVAEINRGEKRRLLSVVIEKDGNEAVQFDTDVIGRAEVLELLKVSGLLTRFRRRPFATCVSADEEPEALFVNCMDTRPNAPDMNRIISRYKEYFYEGLKAAAKLAPKTYACTGNGVAIDNVEGVEAAVFDGVHPAGLTGTHIHFLRPVSQGRLVWTVDAQTMIDFGYLIKHKELNEERIVALGGEFVTPCHVRTLHGASVSELVKGRLKDGELRLINGSVLFGLPLTPETAYLSTDFAQISAVAEQTERPFMGWLLPGFHVHSVINVFASKVFGEKSINFDTSLNGSHRAMVPVGTYEKVTPMDILPTHLLRALQMKDYEGAEKLGALELSEEDLSLCTYVCPGKTDYAPLLRDALTTIEKEG</sequence>
<comment type="catalytic activity">
    <reaction evidence="8">
        <text>a ubiquinone + n Na(+)(in) + NADH + H(+) = a ubiquinol + n Na(+)(out) + NAD(+)</text>
        <dbReference type="Rhea" id="RHEA:47748"/>
        <dbReference type="Rhea" id="RHEA-COMP:9565"/>
        <dbReference type="Rhea" id="RHEA-COMP:9566"/>
        <dbReference type="ChEBI" id="CHEBI:15378"/>
        <dbReference type="ChEBI" id="CHEBI:16389"/>
        <dbReference type="ChEBI" id="CHEBI:17976"/>
        <dbReference type="ChEBI" id="CHEBI:29101"/>
        <dbReference type="ChEBI" id="CHEBI:57540"/>
        <dbReference type="ChEBI" id="CHEBI:57945"/>
        <dbReference type="EC" id="7.2.1.1"/>
    </reaction>
</comment>
<dbReference type="Proteomes" id="UP000294614">
    <property type="component" value="Unassembled WGS sequence"/>
</dbReference>
<dbReference type="EC" id="7.2.1.1" evidence="8"/>
<feature type="domain" description="NqrA second alpha/beta" evidence="11">
    <location>
        <begin position="111"/>
        <end position="247"/>
    </location>
</feature>
<proteinExistence type="inferred from homology"/>
<evidence type="ECO:0000259" key="9">
    <source>
        <dbReference type="Pfam" id="PF05896"/>
    </source>
</evidence>
<reference evidence="12 13" key="1">
    <citation type="submission" date="2019-03" db="EMBL/GenBank/DDBJ databases">
        <title>Genomic Encyclopedia of Type Strains, Phase IV (KMG-IV): sequencing the most valuable type-strain genomes for metagenomic binning, comparative biology and taxonomic classification.</title>
        <authorList>
            <person name="Goeker M."/>
        </authorList>
    </citation>
    <scope>NUCLEOTIDE SEQUENCE [LARGE SCALE GENOMIC DNA]</scope>
    <source>
        <strain evidence="12 13">DSM 24984</strain>
    </source>
</reference>
<dbReference type="AlphaFoldDB" id="A0A4V2PSH9"/>
<keyword evidence="5 8" id="KW-0406">Ion transport</keyword>
<dbReference type="NCBIfam" id="TIGR01936">
    <property type="entry name" value="nqrA"/>
    <property type="match status" value="1"/>
</dbReference>
<dbReference type="InterPro" id="IPR008703">
    <property type="entry name" value="NqrA"/>
</dbReference>
<dbReference type="InterPro" id="IPR056148">
    <property type="entry name" value="NQRA_2nd"/>
</dbReference>
<evidence type="ECO:0000256" key="2">
    <source>
        <dbReference type="ARBA" id="ARBA00022967"/>
    </source>
</evidence>
<gene>
    <name evidence="8" type="primary">nqrA</name>
    <name evidence="12" type="ORF">C8D98_1195</name>
</gene>
<organism evidence="12 13">
    <name type="scientific">Seleniivibrio woodruffii</name>
    <dbReference type="NCBI Taxonomy" id="1078050"/>
    <lineage>
        <taxon>Bacteria</taxon>
        <taxon>Pseudomonadati</taxon>
        <taxon>Deferribacterota</taxon>
        <taxon>Deferribacteres</taxon>
        <taxon>Deferribacterales</taxon>
        <taxon>Geovibrionaceae</taxon>
        <taxon>Seleniivibrio</taxon>
    </lineage>
</organism>
<comment type="subunit">
    <text evidence="8">Composed of six subunits; NqrA, NqrB, NqrC, NqrD, NqrE and NqrF.</text>
</comment>
<keyword evidence="13" id="KW-1185">Reference proteome</keyword>